<sequence length="569" mass="63727">MAITCPPSDAMPPTSLTSPRFPEEDPARLSFVSSSTGYSSARSSLRSSDGGEDHSSNRDSGIVSHSSLSSLSSSRRSALLAAGSISHVDRIAIELFDTEKTYVEDLYAGYLNFLVDHRDELGVTLDNISSLFGCIERIYAFNRKLLQQLDMADLDCVKNMLKHLPSSLPPEDLAVVKRAHEVMTSQASRINDEKKRAEHAERVEQLQAAIQKWTVDKQNANLSAYGELLLEAQFRQAGSKTTRLLFLFEEMLLIVKQRNSNYICKDYIMSSNLMLNESIYPEEPLAFQVLSFDNPRTHYIFLRVSAVSKAPVSRTLSASTIFFNGTVEGVQGAAAPEAVQSSRSRYHMARNKRLLPPRCETRSPSSRRIECEEIDETFNELFKELVSCGNTSPKAQARKAVAIPPHSSEQDSLQEVLAWREQAVYKNRSKSLTRLDEFCDPSFNMLLSDVVQETVNPSELNQQDRRFNRMDQQKRVRMKKYYMSGDSCEMLRGGSGRTNLCERSATIAEVDSPRGDFPLIDDELISPRKLAARQRTPLTVEQAAELDALIPVDGGVVKTMIRQIESTGP</sequence>
<accession>A0A0D6LGX9</accession>
<dbReference type="PANTHER" id="PTHR45924:SF2">
    <property type="entry name" value="FI17866P1"/>
    <property type="match status" value="1"/>
</dbReference>
<dbReference type="PROSITE" id="PS50010">
    <property type="entry name" value="DH_2"/>
    <property type="match status" value="1"/>
</dbReference>
<reference evidence="3 4" key="1">
    <citation type="submission" date="2013-05" db="EMBL/GenBank/DDBJ databases">
        <title>Draft genome of the parasitic nematode Anyclostoma ceylanicum.</title>
        <authorList>
            <person name="Mitreva M."/>
        </authorList>
    </citation>
    <scope>NUCLEOTIDE SEQUENCE [LARGE SCALE GENOMIC DNA]</scope>
</reference>
<dbReference type="InterPro" id="IPR011993">
    <property type="entry name" value="PH-like_dom_sf"/>
</dbReference>
<dbReference type="AlphaFoldDB" id="A0A0D6LGX9"/>
<dbReference type="Pfam" id="PF00621">
    <property type="entry name" value="RhoGEF"/>
    <property type="match status" value="1"/>
</dbReference>
<dbReference type="SUPFAM" id="SSF48065">
    <property type="entry name" value="DBL homology domain (DH-domain)"/>
    <property type="match status" value="1"/>
</dbReference>
<name>A0A0D6LGX9_9BILA</name>
<organism evidence="3 4">
    <name type="scientific">Ancylostoma ceylanicum</name>
    <dbReference type="NCBI Taxonomy" id="53326"/>
    <lineage>
        <taxon>Eukaryota</taxon>
        <taxon>Metazoa</taxon>
        <taxon>Ecdysozoa</taxon>
        <taxon>Nematoda</taxon>
        <taxon>Chromadorea</taxon>
        <taxon>Rhabditida</taxon>
        <taxon>Rhabditina</taxon>
        <taxon>Rhabditomorpha</taxon>
        <taxon>Strongyloidea</taxon>
        <taxon>Ancylostomatidae</taxon>
        <taxon>Ancylostomatinae</taxon>
        <taxon>Ancylostoma</taxon>
    </lineage>
</organism>
<dbReference type="PANTHER" id="PTHR45924">
    <property type="entry name" value="FI17866P1"/>
    <property type="match status" value="1"/>
</dbReference>
<dbReference type="EMBL" id="KE125862">
    <property type="protein sequence ID" value="EPB66897.1"/>
    <property type="molecule type" value="Genomic_DNA"/>
</dbReference>
<dbReference type="InterPro" id="IPR000219">
    <property type="entry name" value="DH_dom"/>
</dbReference>
<evidence type="ECO:0000256" key="1">
    <source>
        <dbReference type="SAM" id="MobiDB-lite"/>
    </source>
</evidence>
<dbReference type="Gene3D" id="1.20.900.10">
    <property type="entry name" value="Dbl homology (DH) domain"/>
    <property type="match status" value="2"/>
</dbReference>
<feature type="region of interest" description="Disordered" evidence="1">
    <location>
        <begin position="1"/>
        <end position="64"/>
    </location>
</feature>
<feature type="domain" description="DH" evidence="2">
    <location>
        <begin position="87"/>
        <end position="155"/>
    </location>
</feature>
<keyword evidence="4" id="KW-1185">Reference proteome</keyword>
<evidence type="ECO:0000313" key="3">
    <source>
        <dbReference type="EMBL" id="EPB66897.1"/>
    </source>
</evidence>
<dbReference type="InterPro" id="IPR035899">
    <property type="entry name" value="DBL_dom_sf"/>
</dbReference>
<dbReference type="SUPFAM" id="SSF50729">
    <property type="entry name" value="PH domain-like"/>
    <property type="match status" value="1"/>
</dbReference>
<evidence type="ECO:0000313" key="4">
    <source>
        <dbReference type="Proteomes" id="UP000054495"/>
    </source>
</evidence>
<proteinExistence type="predicted"/>
<gene>
    <name evidence="3" type="ORF">ANCCEY_14012</name>
</gene>
<dbReference type="GO" id="GO:0031267">
    <property type="term" value="F:small GTPase binding"/>
    <property type="evidence" value="ECO:0007669"/>
    <property type="project" value="TreeGrafter"/>
</dbReference>
<dbReference type="Gene3D" id="2.30.29.30">
    <property type="entry name" value="Pleckstrin-homology domain (PH domain)/Phosphotyrosine-binding domain (PTB)"/>
    <property type="match status" value="1"/>
</dbReference>
<feature type="compositionally biased region" description="Low complexity" evidence="1">
    <location>
        <begin position="33"/>
        <end position="48"/>
    </location>
</feature>
<dbReference type="Proteomes" id="UP000054495">
    <property type="component" value="Unassembled WGS sequence"/>
</dbReference>
<evidence type="ECO:0000259" key="2">
    <source>
        <dbReference type="PROSITE" id="PS50010"/>
    </source>
</evidence>
<dbReference type="GO" id="GO:0005085">
    <property type="term" value="F:guanyl-nucleotide exchange factor activity"/>
    <property type="evidence" value="ECO:0007669"/>
    <property type="project" value="InterPro"/>
</dbReference>
<protein>
    <recommendedName>
        <fullName evidence="2">DH domain-containing protein</fullName>
    </recommendedName>
</protein>